<dbReference type="PANTHER" id="PTHR33129">
    <property type="entry name" value="PROTEIN KINASE DOMAIN-CONTAINING PROTEIN-RELATED"/>
    <property type="match status" value="1"/>
</dbReference>
<dbReference type="AlphaFoldDB" id="A0A1Y1IQT1"/>
<organism evidence="3 4">
    <name type="scientific">Klebsormidium nitens</name>
    <name type="common">Green alga</name>
    <name type="synonym">Ulothrix nitens</name>
    <dbReference type="NCBI Taxonomy" id="105231"/>
    <lineage>
        <taxon>Eukaryota</taxon>
        <taxon>Viridiplantae</taxon>
        <taxon>Streptophyta</taxon>
        <taxon>Klebsormidiophyceae</taxon>
        <taxon>Klebsormidiales</taxon>
        <taxon>Klebsormidiaceae</taxon>
        <taxon>Klebsormidium</taxon>
    </lineage>
</organism>
<evidence type="ECO:0000256" key="1">
    <source>
        <dbReference type="SAM" id="Coils"/>
    </source>
</evidence>
<sequence>MASAAVLFNFEVAGAKTSCSRGQADIAPATPQRFAFRTLPPSLFEVLRLGRFHSDYRVGSGLRRFSPRAEIPWEGVESIGSSNLVDSVPQAEQVKDEAQALKSSIKRVEKEIDDVENKIKTAAAAGKSTEFLQQEKAALRQKEAALEQRLIALAQAEVENLKPQQTPAAGVPDPAVLERLQKYAEFIAQADTASGVIQIPPELREGLPPGLRDSIVIRECYRTVLKKLEVLGNNFAVILSGTPGIGKSAFAVLLLHWFAKQGAQVAYRYMDRIRKDTILFFDFSNPSAINVKKASEGTAYWQSILDLCERPSVWLVQDGRAPRETQFPGYGRWVVLCSPNSDNYMEFVKGKHAEVWWLPVWTLEELLECRQRFYPDMSQKRTEDRFEQFGGVVRSVLADPGRSFEHLARSLSALEAVDLYGLGAAPSESAIRHAFAHIEATKDLEFDGFRLGSPRIGDLVFQKAKEGRWQDLVDLLHAAASNPRVGEISGSSLEAYGHVRCVLGVDLDDDDIKEVFRKRVGRPRKQEGAKEGAREGGEVSENDPGQSGEREEAVEEIKEAFRSCKDFVSDSKEEGINPADLKHTYPWTGPKKKGVDGEMVMTKGALPGDEVPTELKSIKQWVVRLKLPDAGNKVPRIPKKMLVLPDKELSDDDLSDDVSR</sequence>
<dbReference type="SUPFAM" id="SSF52540">
    <property type="entry name" value="P-loop containing nucleoside triphosphate hydrolases"/>
    <property type="match status" value="1"/>
</dbReference>
<gene>
    <name evidence="3" type="ORF">KFL_010070020</name>
</gene>
<evidence type="ECO:0000313" key="4">
    <source>
        <dbReference type="Proteomes" id="UP000054558"/>
    </source>
</evidence>
<feature type="compositionally biased region" description="Basic and acidic residues" evidence="2">
    <location>
        <begin position="524"/>
        <end position="537"/>
    </location>
</feature>
<feature type="coiled-coil region" evidence="1">
    <location>
        <begin position="91"/>
        <end position="156"/>
    </location>
</feature>
<dbReference type="Proteomes" id="UP000054558">
    <property type="component" value="Unassembled WGS sequence"/>
</dbReference>
<name>A0A1Y1IQT1_KLENI</name>
<dbReference type="InterPro" id="IPR052980">
    <property type="entry name" value="Crinkler_effector"/>
</dbReference>
<evidence type="ECO:0000256" key="2">
    <source>
        <dbReference type="SAM" id="MobiDB-lite"/>
    </source>
</evidence>
<dbReference type="PANTHER" id="PTHR33129:SF1">
    <property type="entry name" value="ATP-BINDING PROTEIN"/>
    <property type="match status" value="1"/>
</dbReference>
<accession>A0A1Y1IQT1</accession>
<keyword evidence="4" id="KW-1185">Reference proteome</keyword>
<feature type="region of interest" description="Disordered" evidence="2">
    <location>
        <begin position="522"/>
        <end position="555"/>
    </location>
</feature>
<dbReference type="InterPro" id="IPR027417">
    <property type="entry name" value="P-loop_NTPase"/>
</dbReference>
<keyword evidence="1" id="KW-0175">Coiled coil</keyword>
<dbReference type="OrthoDB" id="19861at2759"/>
<evidence type="ECO:0000313" key="3">
    <source>
        <dbReference type="EMBL" id="GAQ92402.1"/>
    </source>
</evidence>
<proteinExistence type="predicted"/>
<reference evidence="3 4" key="1">
    <citation type="journal article" date="2014" name="Nat. Commun.">
        <title>Klebsormidium flaccidum genome reveals primary factors for plant terrestrial adaptation.</title>
        <authorList>
            <person name="Hori K."/>
            <person name="Maruyama F."/>
            <person name="Fujisawa T."/>
            <person name="Togashi T."/>
            <person name="Yamamoto N."/>
            <person name="Seo M."/>
            <person name="Sato S."/>
            <person name="Yamada T."/>
            <person name="Mori H."/>
            <person name="Tajima N."/>
            <person name="Moriyama T."/>
            <person name="Ikeuchi M."/>
            <person name="Watanabe M."/>
            <person name="Wada H."/>
            <person name="Kobayashi K."/>
            <person name="Saito M."/>
            <person name="Masuda T."/>
            <person name="Sasaki-Sekimoto Y."/>
            <person name="Mashiguchi K."/>
            <person name="Awai K."/>
            <person name="Shimojima M."/>
            <person name="Masuda S."/>
            <person name="Iwai M."/>
            <person name="Nobusawa T."/>
            <person name="Narise T."/>
            <person name="Kondo S."/>
            <person name="Saito H."/>
            <person name="Sato R."/>
            <person name="Murakawa M."/>
            <person name="Ihara Y."/>
            <person name="Oshima-Yamada Y."/>
            <person name="Ohtaka K."/>
            <person name="Satoh M."/>
            <person name="Sonobe K."/>
            <person name="Ishii M."/>
            <person name="Ohtani R."/>
            <person name="Kanamori-Sato M."/>
            <person name="Honoki R."/>
            <person name="Miyazaki D."/>
            <person name="Mochizuki H."/>
            <person name="Umetsu J."/>
            <person name="Higashi K."/>
            <person name="Shibata D."/>
            <person name="Kamiya Y."/>
            <person name="Sato N."/>
            <person name="Nakamura Y."/>
            <person name="Tabata S."/>
            <person name="Ida S."/>
            <person name="Kurokawa K."/>
            <person name="Ohta H."/>
        </authorList>
    </citation>
    <scope>NUCLEOTIDE SEQUENCE [LARGE SCALE GENOMIC DNA]</scope>
    <source>
        <strain evidence="3 4">NIES-2285</strain>
    </source>
</reference>
<dbReference type="EMBL" id="DF237956">
    <property type="protein sequence ID" value="GAQ92402.1"/>
    <property type="molecule type" value="Genomic_DNA"/>
</dbReference>
<protein>
    <submittedName>
        <fullName evidence="3">Uncharacterized protein</fullName>
    </submittedName>
</protein>